<keyword evidence="1" id="KW-0812">Transmembrane</keyword>
<dbReference type="AlphaFoldDB" id="A0A9Q8Z0W0"/>
<keyword evidence="1" id="KW-0472">Membrane</keyword>
<accession>A0A9Q8Z0W0</accession>
<feature type="transmembrane region" description="Helical" evidence="1">
    <location>
        <begin position="343"/>
        <end position="363"/>
    </location>
</feature>
<proteinExistence type="predicted"/>
<name>A0A9Q8Z0W0_CURCL</name>
<evidence type="ECO:0000256" key="1">
    <source>
        <dbReference type="SAM" id="Phobius"/>
    </source>
</evidence>
<dbReference type="VEuPathDB" id="FungiDB:yc1106_01311"/>
<evidence type="ECO:0000313" key="2">
    <source>
        <dbReference type="EMBL" id="USP74037.1"/>
    </source>
</evidence>
<organism evidence="2 3">
    <name type="scientific">Curvularia clavata</name>
    <dbReference type="NCBI Taxonomy" id="95742"/>
    <lineage>
        <taxon>Eukaryota</taxon>
        <taxon>Fungi</taxon>
        <taxon>Dikarya</taxon>
        <taxon>Ascomycota</taxon>
        <taxon>Pezizomycotina</taxon>
        <taxon>Dothideomycetes</taxon>
        <taxon>Pleosporomycetidae</taxon>
        <taxon>Pleosporales</taxon>
        <taxon>Pleosporineae</taxon>
        <taxon>Pleosporaceae</taxon>
        <taxon>Curvularia</taxon>
    </lineage>
</organism>
<dbReference type="Proteomes" id="UP001056012">
    <property type="component" value="Chromosome 1"/>
</dbReference>
<dbReference type="InterPro" id="IPR050829">
    <property type="entry name" value="CorA_MIT"/>
</dbReference>
<reference evidence="2" key="1">
    <citation type="submission" date="2021-12" db="EMBL/GenBank/DDBJ databases">
        <title>Curvularia clavata genome.</title>
        <authorList>
            <person name="Cao Y."/>
        </authorList>
    </citation>
    <scope>NUCLEOTIDE SEQUENCE</scope>
    <source>
        <strain evidence="2">Yc1106</strain>
    </source>
</reference>
<keyword evidence="1" id="KW-1133">Transmembrane helix</keyword>
<dbReference type="PANTHER" id="PTHR47685">
    <property type="entry name" value="MAGNESIUM TRANSPORT PROTEIN CORA"/>
    <property type="match status" value="1"/>
</dbReference>
<gene>
    <name evidence="2" type="ORF">yc1106_01311</name>
</gene>
<keyword evidence="3" id="KW-1185">Reference proteome</keyword>
<sequence length="390" mass="44141">MTDKTNQMPVAQYRCLDQNQGVAATEQVVDIARRLKDGNFKEVPIKDQLWAVNGENLVLTSTPSPRKHDVFRRLFDDIRNRRTPTPTQGSPLGSAALFSLVLSKCMRSQSDFLEASQTVVNEASTGGVTAFNELHEQLKKLPEPEKSEYDSDLRQLIDKLIRIQDEIRWLNIISTVSRNIVIFLDACSKQQTVKRGLMNANISHIMHDIHLYESQLRVWDRAIIDQLNIMRQLNDSQIPNVQAQIKDLFEFKQSLSNVLSSQFQLRQADASTRSGNIIMYFTMMTILFSSLSFMAAFFALNIRSFPRNDQGDVELSMSYVASRIGKYIHTAEMRTPANNPANSIIVAWSIAIAAPFWLLAAFLNPMADFLDWLLPGWLSPEKVSSNAGNP</sequence>
<dbReference type="EMBL" id="CP089274">
    <property type="protein sequence ID" value="USP74037.1"/>
    <property type="molecule type" value="Genomic_DNA"/>
</dbReference>
<evidence type="ECO:0000313" key="3">
    <source>
        <dbReference type="Proteomes" id="UP001056012"/>
    </source>
</evidence>
<feature type="transmembrane region" description="Helical" evidence="1">
    <location>
        <begin position="277"/>
        <end position="300"/>
    </location>
</feature>
<protein>
    <submittedName>
        <fullName evidence="2">Uncharacterized protein</fullName>
    </submittedName>
</protein>
<dbReference type="PANTHER" id="PTHR47685:SF1">
    <property type="entry name" value="MAGNESIUM TRANSPORT PROTEIN CORA"/>
    <property type="match status" value="1"/>
</dbReference>